<dbReference type="NCBIfam" id="NF000595">
    <property type="entry name" value="PRK00015.1-3"/>
    <property type="match status" value="1"/>
</dbReference>
<dbReference type="FunFam" id="3.30.420.10:FF:000006">
    <property type="entry name" value="Ribonuclease HII"/>
    <property type="match status" value="1"/>
</dbReference>
<dbReference type="NCBIfam" id="TIGR00252">
    <property type="entry name" value="YraN family protein"/>
    <property type="match status" value="1"/>
</dbReference>
<dbReference type="Proteomes" id="UP000003340">
    <property type="component" value="Unassembled WGS sequence"/>
</dbReference>
<keyword evidence="9 14" id="KW-0479">Metal-binding</keyword>
<accession>C0EJ44</accession>
<evidence type="ECO:0000256" key="4">
    <source>
        <dbReference type="ARBA" id="ARBA00004496"/>
    </source>
</evidence>
<evidence type="ECO:0000256" key="12">
    <source>
        <dbReference type="ARBA" id="ARBA00023211"/>
    </source>
</evidence>
<dbReference type="NCBIfam" id="NF009150">
    <property type="entry name" value="PRK12497.1-3"/>
    <property type="match status" value="1"/>
</dbReference>
<dbReference type="HOGENOM" id="CLU_061729_0_0_9"/>
<reference evidence="18 19" key="1">
    <citation type="submission" date="2009-01" db="EMBL/GenBank/DDBJ databases">
        <authorList>
            <person name="Fulton L."/>
            <person name="Clifton S."/>
            <person name="Fulton B."/>
            <person name="Xu J."/>
            <person name="Minx P."/>
            <person name="Pepin K.H."/>
            <person name="Johnson M."/>
            <person name="Bhonagiri V."/>
            <person name="Nash W.E."/>
            <person name="Mardis E.R."/>
            <person name="Wilson R.K."/>
        </authorList>
    </citation>
    <scope>NUCLEOTIDE SEQUENCE [LARGE SCALE GENOMIC DNA]</scope>
    <source>
        <strain evidence="18 19">DSM 5476</strain>
    </source>
</reference>
<evidence type="ECO:0000313" key="19">
    <source>
        <dbReference type="Proteomes" id="UP000003340"/>
    </source>
</evidence>
<dbReference type="InterPro" id="IPR036397">
    <property type="entry name" value="RNaseH_sf"/>
</dbReference>
<evidence type="ECO:0000256" key="13">
    <source>
        <dbReference type="HAMAP-Rule" id="MF_00048"/>
    </source>
</evidence>
<evidence type="ECO:0000256" key="9">
    <source>
        <dbReference type="ARBA" id="ARBA00022723"/>
    </source>
</evidence>
<feature type="binding site" evidence="14 15">
    <location>
        <position position="20"/>
    </location>
    <ligand>
        <name>a divalent metal cation</name>
        <dbReference type="ChEBI" id="CHEBI:60240"/>
    </ligand>
</feature>
<evidence type="ECO:0000256" key="3">
    <source>
        <dbReference type="ARBA" id="ARBA00004065"/>
    </source>
</evidence>
<dbReference type="InterPro" id="IPR003509">
    <property type="entry name" value="UPF0102_YraN-like"/>
</dbReference>
<dbReference type="GO" id="GO:0005737">
    <property type="term" value="C:cytoplasm"/>
    <property type="evidence" value="ECO:0007669"/>
    <property type="project" value="UniProtKB-SubCell"/>
</dbReference>
<dbReference type="NCBIfam" id="NF000594">
    <property type="entry name" value="PRK00015.1-1"/>
    <property type="match status" value="1"/>
</dbReference>
<evidence type="ECO:0000256" key="2">
    <source>
        <dbReference type="ARBA" id="ARBA00001946"/>
    </source>
</evidence>
<evidence type="ECO:0000256" key="6">
    <source>
        <dbReference type="ARBA" id="ARBA00007383"/>
    </source>
</evidence>
<evidence type="ECO:0000256" key="1">
    <source>
        <dbReference type="ARBA" id="ARBA00000077"/>
    </source>
</evidence>
<dbReference type="CDD" id="cd20736">
    <property type="entry name" value="PoNe_Nuclease"/>
    <property type="match status" value="1"/>
</dbReference>
<feature type="binding site" evidence="14 15">
    <location>
        <position position="111"/>
    </location>
    <ligand>
        <name>a divalent metal cation</name>
        <dbReference type="ChEBI" id="CHEBI:60240"/>
    </ligand>
</feature>
<dbReference type="PANTHER" id="PTHR10954">
    <property type="entry name" value="RIBONUCLEASE H2 SUBUNIT A"/>
    <property type="match status" value="1"/>
</dbReference>
<feature type="binding site" evidence="14 15">
    <location>
        <position position="19"/>
    </location>
    <ligand>
        <name>a divalent metal cation</name>
        <dbReference type="ChEBI" id="CHEBI:60240"/>
    </ligand>
</feature>
<name>C0EJ44_9FIRM</name>
<keyword evidence="12 14" id="KW-0464">Manganese</keyword>
<feature type="domain" description="RNase H type-2" evidence="17">
    <location>
        <begin position="13"/>
        <end position="202"/>
    </location>
</feature>
<keyword evidence="11 14" id="KW-0378">Hydrolase</keyword>
<protein>
    <recommendedName>
        <fullName evidence="13 14">Multifunctional fusion protein</fullName>
    </recommendedName>
    <domain>
        <recommendedName>
            <fullName evidence="14">Ribonuclease HII</fullName>
            <shortName evidence="14">RNase HII</shortName>
            <ecNumber evidence="14">3.1.26.4</ecNumber>
        </recommendedName>
    </domain>
    <domain>
        <recommendedName>
            <fullName evidence="13">UPF0102 protein CLOSTMETH_03890</fullName>
        </recommendedName>
    </domain>
</protein>
<dbReference type="GO" id="GO:0006298">
    <property type="term" value="P:mismatch repair"/>
    <property type="evidence" value="ECO:0007669"/>
    <property type="project" value="TreeGrafter"/>
</dbReference>
<dbReference type="InterPro" id="IPR024567">
    <property type="entry name" value="RNase_HII/HIII_dom"/>
</dbReference>
<comment type="similarity">
    <text evidence="5 13">Belongs to the UPF0102 family.</text>
</comment>
<dbReference type="NCBIfam" id="NF000596">
    <property type="entry name" value="PRK00015.1-4"/>
    <property type="match status" value="1"/>
</dbReference>
<keyword evidence="7 14" id="KW-0963">Cytoplasm</keyword>
<dbReference type="Pfam" id="PF02021">
    <property type="entry name" value="UPF0102"/>
    <property type="match status" value="1"/>
</dbReference>
<dbReference type="PANTHER" id="PTHR10954:SF18">
    <property type="entry name" value="RIBONUCLEASE HII"/>
    <property type="match status" value="1"/>
</dbReference>
<comment type="cofactor">
    <cofactor evidence="2">
        <name>Mg(2+)</name>
        <dbReference type="ChEBI" id="CHEBI:18420"/>
    </cofactor>
</comment>
<evidence type="ECO:0000256" key="11">
    <source>
        <dbReference type="ARBA" id="ARBA00022801"/>
    </source>
</evidence>
<dbReference type="GO" id="GO:0043137">
    <property type="term" value="P:DNA replication, removal of RNA primer"/>
    <property type="evidence" value="ECO:0007669"/>
    <property type="project" value="TreeGrafter"/>
</dbReference>
<dbReference type="PROSITE" id="PS51975">
    <property type="entry name" value="RNASE_H_2"/>
    <property type="match status" value="1"/>
</dbReference>
<comment type="subcellular location">
    <subcellularLocation>
        <location evidence="4 14">Cytoplasm</location>
    </subcellularLocation>
</comment>
<organism evidence="18 19">
    <name type="scientific">[Clostridium] methylpentosum DSM 5476</name>
    <dbReference type="NCBI Taxonomy" id="537013"/>
    <lineage>
        <taxon>Bacteria</taxon>
        <taxon>Bacillati</taxon>
        <taxon>Bacillota</taxon>
        <taxon>Clostridia</taxon>
        <taxon>Eubacteriales</taxon>
        <taxon>Oscillospiraceae</taxon>
        <taxon>Oscillospiraceae incertae sedis</taxon>
    </lineage>
</organism>
<dbReference type="GO" id="GO:0032299">
    <property type="term" value="C:ribonuclease H2 complex"/>
    <property type="evidence" value="ECO:0007669"/>
    <property type="project" value="TreeGrafter"/>
</dbReference>
<dbReference type="AlphaFoldDB" id="C0EJ44"/>
<comment type="catalytic activity">
    <reaction evidence="1 14 15 16">
        <text>Endonucleolytic cleavage to 5'-phosphomonoester.</text>
        <dbReference type="EC" id="3.1.26.4"/>
    </reaction>
</comment>
<evidence type="ECO:0000256" key="7">
    <source>
        <dbReference type="ARBA" id="ARBA00022490"/>
    </source>
</evidence>
<comment type="function">
    <text evidence="3 14 16">Endonuclease that specifically degrades the RNA of RNA-DNA hybrids.</text>
</comment>
<dbReference type="SUPFAM" id="SSF53098">
    <property type="entry name" value="Ribonuclease H-like"/>
    <property type="match status" value="1"/>
</dbReference>
<comment type="caution">
    <text evidence="18">The sequence shown here is derived from an EMBL/GenBank/DDBJ whole genome shotgun (WGS) entry which is preliminary data.</text>
</comment>
<evidence type="ECO:0000313" key="18">
    <source>
        <dbReference type="EMBL" id="EEG28509.1"/>
    </source>
</evidence>
<evidence type="ECO:0000256" key="10">
    <source>
        <dbReference type="ARBA" id="ARBA00022759"/>
    </source>
</evidence>
<dbReference type="HAMAP" id="MF_00048">
    <property type="entry name" value="UPF0102"/>
    <property type="match status" value="1"/>
</dbReference>
<dbReference type="GO" id="GO:0004523">
    <property type="term" value="F:RNA-DNA hybrid ribonuclease activity"/>
    <property type="evidence" value="ECO:0007669"/>
    <property type="project" value="UniProtKB-UniRule"/>
</dbReference>
<dbReference type="HAMAP" id="MF_00052_B">
    <property type="entry name" value="RNase_HII_B"/>
    <property type="match status" value="1"/>
</dbReference>
<keyword evidence="8 14" id="KW-0540">Nuclease</keyword>
<dbReference type="CDD" id="cd07182">
    <property type="entry name" value="RNase_HII_bacteria_HII_like"/>
    <property type="match status" value="1"/>
</dbReference>
<evidence type="ECO:0000256" key="14">
    <source>
        <dbReference type="HAMAP-Rule" id="MF_00052"/>
    </source>
</evidence>
<dbReference type="InterPro" id="IPR022898">
    <property type="entry name" value="RNase_HII"/>
</dbReference>
<evidence type="ECO:0000256" key="5">
    <source>
        <dbReference type="ARBA" id="ARBA00006738"/>
    </source>
</evidence>
<proteinExistence type="inferred from homology"/>
<dbReference type="GO" id="GO:0030145">
    <property type="term" value="F:manganese ion binding"/>
    <property type="evidence" value="ECO:0007669"/>
    <property type="project" value="UniProtKB-UniRule"/>
</dbReference>
<gene>
    <name evidence="14 18" type="primary">rnhB</name>
    <name evidence="18" type="ORF">CLOSTMETH_03890</name>
</gene>
<dbReference type="InterPro" id="IPR011335">
    <property type="entry name" value="Restrct_endonuc-II-like"/>
</dbReference>
<comment type="similarity">
    <text evidence="6 14 16">Belongs to the RNase HII family.</text>
</comment>
<dbReference type="GO" id="GO:0003723">
    <property type="term" value="F:RNA binding"/>
    <property type="evidence" value="ECO:0007669"/>
    <property type="project" value="UniProtKB-UniRule"/>
</dbReference>
<evidence type="ECO:0000256" key="16">
    <source>
        <dbReference type="RuleBase" id="RU003515"/>
    </source>
</evidence>
<keyword evidence="10 14" id="KW-0255">Endonuclease</keyword>
<evidence type="ECO:0000256" key="15">
    <source>
        <dbReference type="PROSITE-ProRule" id="PRU01319"/>
    </source>
</evidence>
<dbReference type="EC" id="3.1.26.4" evidence="14"/>
<sequence length="324" mass="36040">MTLYEYDREAGAEVLCGVDEAGRGPLAGPVYAAACILPLDAEIEGINDSKKLTEKKREALYEQIRERALDYCVATASVEEIDSINILQATFLAMRRAVEGLRLRPGLVLIDGNKNPDVGVHSRCVIKGDATSANIAAASILAKVERDRCMQALDAEYPEYCFAKHKGYGTKLHTEKLLEYGISPVHRRSFLVKLAAKEPSLSLRRGEYGEKVAFSYLKQKGYEVIGRNYRSDYGEIDLIARKDGVLSFVEVKLRDKTCLYSGAEAVTKQKQEKIIQTALHFLQQHPSGLQPRFDVVQITLLEGDQLNIHLIENAFCAEGDHASF</sequence>
<evidence type="ECO:0000256" key="8">
    <source>
        <dbReference type="ARBA" id="ARBA00022722"/>
    </source>
</evidence>
<dbReference type="InterPro" id="IPR012337">
    <property type="entry name" value="RNaseH-like_sf"/>
</dbReference>
<dbReference type="SUPFAM" id="SSF52980">
    <property type="entry name" value="Restriction endonuclease-like"/>
    <property type="match status" value="1"/>
</dbReference>
<dbReference type="Gene3D" id="3.40.1350.10">
    <property type="match status" value="1"/>
</dbReference>
<evidence type="ECO:0000259" key="17">
    <source>
        <dbReference type="PROSITE" id="PS51975"/>
    </source>
</evidence>
<reference evidence="18 19" key="2">
    <citation type="submission" date="2009-02" db="EMBL/GenBank/DDBJ databases">
        <title>Draft genome sequence of Clostridium methylpentosum (DSM 5476).</title>
        <authorList>
            <person name="Sudarsanam P."/>
            <person name="Ley R."/>
            <person name="Guruge J."/>
            <person name="Turnbaugh P.J."/>
            <person name="Mahowald M."/>
            <person name="Liep D."/>
            <person name="Gordon J."/>
        </authorList>
    </citation>
    <scope>NUCLEOTIDE SEQUENCE [LARGE SCALE GENOMIC DNA]</scope>
    <source>
        <strain evidence="18 19">DSM 5476</strain>
    </source>
</reference>
<dbReference type="InterPro" id="IPR001352">
    <property type="entry name" value="RNase_HII/HIII"/>
</dbReference>
<keyword evidence="19" id="KW-1185">Reference proteome</keyword>
<dbReference type="EMBL" id="ACEC01000136">
    <property type="protein sequence ID" value="EEG28509.1"/>
    <property type="molecule type" value="Genomic_DNA"/>
</dbReference>
<dbReference type="InterPro" id="IPR011856">
    <property type="entry name" value="tRNA_endonuc-like_dom_sf"/>
</dbReference>
<comment type="cofactor">
    <cofactor evidence="14 15">
        <name>Mn(2+)</name>
        <dbReference type="ChEBI" id="CHEBI:29035"/>
    </cofactor>
    <cofactor evidence="14 15">
        <name>Mg(2+)</name>
        <dbReference type="ChEBI" id="CHEBI:18420"/>
    </cofactor>
    <text evidence="14 15">Manganese or magnesium. Binds 1 divalent metal ion per monomer in the absence of substrate. May bind a second metal ion after substrate binding.</text>
</comment>
<dbReference type="Gene3D" id="3.30.420.10">
    <property type="entry name" value="Ribonuclease H-like superfamily/Ribonuclease H"/>
    <property type="match status" value="1"/>
</dbReference>
<dbReference type="Pfam" id="PF01351">
    <property type="entry name" value="RNase_HII"/>
    <property type="match status" value="1"/>
</dbReference>
<dbReference type="eggNOG" id="COG0164">
    <property type="taxonomic scope" value="Bacteria"/>
</dbReference>
<dbReference type="STRING" id="537013.CLOSTMETH_03890"/>